<feature type="region of interest" description="Disordered" evidence="1">
    <location>
        <begin position="1"/>
        <end position="20"/>
    </location>
</feature>
<dbReference type="EMBL" id="ASPP01004224">
    <property type="protein sequence ID" value="ETO32410.1"/>
    <property type="molecule type" value="Genomic_DNA"/>
</dbReference>
<accession>X6P1K3</accession>
<proteinExistence type="predicted"/>
<dbReference type="AlphaFoldDB" id="X6P1K3"/>
<reference evidence="2 3" key="1">
    <citation type="journal article" date="2013" name="Curr. Biol.">
        <title>The Genome of the Foraminiferan Reticulomyxa filosa.</title>
        <authorList>
            <person name="Glockner G."/>
            <person name="Hulsmann N."/>
            <person name="Schleicher M."/>
            <person name="Noegel A.A."/>
            <person name="Eichinger L."/>
            <person name="Gallinger C."/>
            <person name="Pawlowski J."/>
            <person name="Sierra R."/>
            <person name="Euteneuer U."/>
            <person name="Pillet L."/>
            <person name="Moustafa A."/>
            <person name="Platzer M."/>
            <person name="Groth M."/>
            <person name="Szafranski K."/>
            <person name="Schliwa M."/>
        </authorList>
    </citation>
    <scope>NUCLEOTIDE SEQUENCE [LARGE SCALE GENOMIC DNA]</scope>
</reference>
<sequence>MASKDDNKKHPFFPFNSENTRNHPKLTKAMSTYRLLHTMNTLVHYLFFLRHISINIILKKFFSLWCSNDGKSYYPYSGVNVYNGINGTKWHHSHLPEELNYSPNGYYGTSVHDTGMYGKGNNTWNNNNQWNLGMNQFGPSMLHDRVSTTRTTTNYAKESNKEKKDIYQEKLEQHQLYQLLVSDGSFSRPKSQMDLVYII</sequence>
<protein>
    <submittedName>
        <fullName evidence="2">Uncharacterized protein</fullName>
    </submittedName>
</protein>
<gene>
    <name evidence="2" type="ORF">RFI_04705</name>
</gene>
<evidence type="ECO:0000313" key="3">
    <source>
        <dbReference type="Proteomes" id="UP000023152"/>
    </source>
</evidence>
<evidence type="ECO:0000256" key="1">
    <source>
        <dbReference type="SAM" id="MobiDB-lite"/>
    </source>
</evidence>
<comment type="caution">
    <text evidence="2">The sequence shown here is derived from an EMBL/GenBank/DDBJ whole genome shotgun (WGS) entry which is preliminary data.</text>
</comment>
<organism evidence="2 3">
    <name type="scientific">Reticulomyxa filosa</name>
    <dbReference type="NCBI Taxonomy" id="46433"/>
    <lineage>
        <taxon>Eukaryota</taxon>
        <taxon>Sar</taxon>
        <taxon>Rhizaria</taxon>
        <taxon>Retaria</taxon>
        <taxon>Foraminifera</taxon>
        <taxon>Monothalamids</taxon>
        <taxon>Reticulomyxidae</taxon>
        <taxon>Reticulomyxa</taxon>
    </lineage>
</organism>
<dbReference type="Proteomes" id="UP000023152">
    <property type="component" value="Unassembled WGS sequence"/>
</dbReference>
<evidence type="ECO:0000313" key="2">
    <source>
        <dbReference type="EMBL" id="ETO32410.1"/>
    </source>
</evidence>
<name>X6P1K3_RETFI</name>
<keyword evidence="3" id="KW-1185">Reference proteome</keyword>